<dbReference type="EMBL" id="QXGE01002211">
    <property type="protein sequence ID" value="KAE9283857.1"/>
    <property type="molecule type" value="Genomic_DNA"/>
</dbReference>
<dbReference type="Proteomes" id="UP000441208">
    <property type="component" value="Unassembled WGS sequence"/>
</dbReference>
<organism evidence="2 7">
    <name type="scientific">Phytophthora fragariae</name>
    <dbReference type="NCBI Taxonomy" id="53985"/>
    <lineage>
        <taxon>Eukaryota</taxon>
        <taxon>Sar</taxon>
        <taxon>Stramenopiles</taxon>
        <taxon>Oomycota</taxon>
        <taxon>Peronosporomycetes</taxon>
        <taxon>Peronosporales</taxon>
        <taxon>Peronosporaceae</taxon>
        <taxon>Phytophthora</taxon>
    </lineage>
</organism>
<dbReference type="EMBL" id="QXGD01002102">
    <property type="protein sequence ID" value="KAE9193635.1"/>
    <property type="molecule type" value="Genomic_DNA"/>
</dbReference>
<comment type="caution">
    <text evidence="2">The sequence shown here is derived from an EMBL/GenBank/DDBJ whole genome shotgun (WGS) entry which is preliminary data.</text>
</comment>
<feature type="region of interest" description="Disordered" evidence="1">
    <location>
        <begin position="76"/>
        <end position="95"/>
    </location>
</feature>
<evidence type="ECO:0000313" key="3">
    <source>
        <dbReference type="EMBL" id="KAE9193635.1"/>
    </source>
</evidence>
<name>A0A6A3QNJ2_9STRA</name>
<proteinExistence type="predicted"/>
<reference evidence="5 6" key="1">
    <citation type="submission" date="2018-08" db="EMBL/GenBank/DDBJ databases">
        <title>Genomic investigation of the strawberry pathogen Phytophthora fragariae indicates pathogenicity is determined by transcriptional variation in three key races.</title>
        <authorList>
            <person name="Adams T.M."/>
            <person name="Armitage A.D."/>
            <person name="Sobczyk M.K."/>
            <person name="Bates H.J."/>
            <person name="Dunwell J.M."/>
            <person name="Nellist C.F."/>
            <person name="Harrison R.J."/>
        </authorList>
    </citation>
    <scope>NUCLEOTIDE SEQUENCE [LARGE SCALE GENOMIC DNA]</scope>
    <source>
        <strain evidence="4 5">A4</strain>
        <strain evidence="3 6">BC-1</strain>
        <strain evidence="2 7">NOV-71</strain>
    </source>
</reference>
<evidence type="ECO:0000313" key="5">
    <source>
        <dbReference type="Proteomes" id="UP000437068"/>
    </source>
</evidence>
<accession>A0A6A3QNJ2</accession>
<sequence>MDASSLVSSGVILNTDSFFSSVNSAPVDVFQDALFPGSVKNDMALLDWASFSGATDRQIRWDAILTFNPAPHAHALRRQRLPRGRRRRQVRRLPA</sequence>
<protein>
    <submittedName>
        <fullName evidence="2">Uncharacterized protein</fullName>
    </submittedName>
</protein>
<dbReference type="Proteomes" id="UP000437068">
    <property type="component" value="Unassembled WGS sequence"/>
</dbReference>
<dbReference type="Proteomes" id="UP000440367">
    <property type="component" value="Unassembled WGS sequence"/>
</dbReference>
<gene>
    <name evidence="4" type="ORF">PF001_g22659</name>
    <name evidence="3" type="ORF">PF002_g23846</name>
    <name evidence="2" type="ORF">PF007_g23253</name>
</gene>
<evidence type="ECO:0000313" key="2">
    <source>
        <dbReference type="EMBL" id="KAE9079919.1"/>
    </source>
</evidence>
<evidence type="ECO:0000313" key="7">
    <source>
        <dbReference type="Proteomes" id="UP000441208"/>
    </source>
</evidence>
<dbReference type="EMBL" id="QXFZ01002171">
    <property type="protein sequence ID" value="KAE9079919.1"/>
    <property type="molecule type" value="Genomic_DNA"/>
</dbReference>
<dbReference type="AlphaFoldDB" id="A0A6A3QNJ2"/>
<evidence type="ECO:0000313" key="4">
    <source>
        <dbReference type="EMBL" id="KAE9283857.1"/>
    </source>
</evidence>
<evidence type="ECO:0000256" key="1">
    <source>
        <dbReference type="SAM" id="MobiDB-lite"/>
    </source>
</evidence>
<evidence type="ECO:0000313" key="6">
    <source>
        <dbReference type="Proteomes" id="UP000440367"/>
    </source>
</evidence>